<dbReference type="OrthoDB" id="6270329at2759"/>
<evidence type="ECO:0000259" key="13">
    <source>
        <dbReference type="PROSITE" id="PS50089"/>
    </source>
</evidence>
<keyword evidence="4 11" id="KW-0808">Transferase</keyword>
<dbReference type="PROSITE" id="PS00518">
    <property type="entry name" value="ZF_RING_1"/>
    <property type="match status" value="1"/>
</dbReference>
<evidence type="ECO:0000256" key="7">
    <source>
        <dbReference type="ARBA" id="ARBA00022786"/>
    </source>
</evidence>
<feature type="region of interest" description="Disordered" evidence="12">
    <location>
        <begin position="1"/>
        <end position="27"/>
    </location>
</feature>
<dbReference type="SMART" id="SM00184">
    <property type="entry name" value="RING"/>
    <property type="match status" value="1"/>
</dbReference>
<comment type="pathway">
    <text evidence="3 11">Protein modification; protein ubiquitination.</text>
</comment>
<evidence type="ECO:0000313" key="15">
    <source>
        <dbReference type="Proteomes" id="UP000663760"/>
    </source>
</evidence>
<evidence type="ECO:0000256" key="6">
    <source>
        <dbReference type="ARBA" id="ARBA00022771"/>
    </source>
</evidence>
<feature type="domain" description="RING-type" evidence="13">
    <location>
        <begin position="41"/>
        <end position="82"/>
    </location>
</feature>
<dbReference type="EC" id="2.3.2.27" evidence="11"/>
<feature type="compositionally biased region" description="Low complexity" evidence="12">
    <location>
        <begin position="321"/>
        <end position="338"/>
    </location>
</feature>
<proteinExistence type="predicted"/>
<feature type="compositionally biased region" description="Basic and acidic residues" evidence="12">
    <location>
        <begin position="8"/>
        <end position="23"/>
    </location>
</feature>
<protein>
    <recommendedName>
        <fullName evidence="11">E3 ubiquitin-protein ligase RMA</fullName>
        <ecNumber evidence="11">2.3.2.27</ecNumber>
    </recommendedName>
    <alternativeName>
        <fullName evidence="11">Protein RING membrane-anchor</fullName>
    </alternativeName>
    <alternativeName>
        <fullName evidence="11">RING-type E3 ubiquitin transferase RMA</fullName>
    </alternativeName>
</protein>
<dbReference type="CDD" id="cd16534">
    <property type="entry name" value="RING-HC_RNF5-like"/>
    <property type="match status" value="1"/>
</dbReference>
<evidence type="ECO:0000256" key="1">
    <source>
        <dbReference type="ARBA" id="ARBA00000900"/>
    </source>
</evidence>
<sequence>MSSEESAENSRKNNVGEKGIKDEGLEEKEDEKDACGVNFECNICLDLAEEPVVTSCGHLFCWPCLYQWLHLHCSHSECPVCKGEVIEATITPVYGRGNAGSKSQKGRKDVGDSGLKIPPRPRGRRVESWRQRIRRPVSRRLSMGISNTWRRVLGEELPVADVAGRDVEASLQETINSAHRRVATRLRARRPARMEDSSENGSLGIIHPLPLRNSALSRQIEGNSSAIIGRLSSSARFSFGGLNGRSANLSRILGSLSAESGDHPGASASSGNPQNADDLAHRHHHPTGSTQQGMDQASASSTMAVIQGDGVNADLVAGANSAGSSRPLRSRGRSSSSLDVDGCGQHGRKRRRTN</sequence>
<dbReference type="InterPro" id="IPR013083">
    <property type="entry name" value="Znf_RING/FYVE/PHD"/>
</dbReference>
<feature type="region of interest" description="Disordered" evidence="12">
    <location>
        <begin position="315"/>
        <end position="354"/>
    </location>
</feature>
<dbReference type="InterPro" id="IPR045103">
    <property type="entry name" value="RNF5/RNF185-like"/>
</dbReference>
<dbReference type="InterPro" id="IPR001841">
    <property type="entry name" value="Znf_RING"/>
</dbReference>
<keyword evidence="9" id="KW-0472">Membrane</keyword>
<name>A0A7I8L9J5_SPIIN</name>
<comment type="domain">
    <text evidence="11">The RING-type zinc finger domain is responsible for E3 ligase activity.</text>
</comment>
<keyword evidence="6 10" id="KW-0863">Zinc-finger</keyword>
<dbReference type="GO" id="GO:0061630">
    <property type="term" value="F:ubiquitin protein ligase activity"/>
    <property type="evidence" value="ECO:0007669"/>
    <property type="project" value="UniProtKB-UniRule"/>
</dbReference>
<evidence type="ECO:0000256" key="12">
    <source>
        <dbReference type="SAM" id="MobiDB-lite"/>
    </source>
</evidence>
<dbReference type="InterPro" id="IPR018957">
    <property type="entry name" value="Znf_C3HC4_RING-type"/>
</dbReference>
<dbReference type="EMBL" id="LR746276">
    <property type="protein sequence ID" value="CAA7406540.1"/>
    <property type="molecule type" value="Genomic_DNA"/>
</dbReference>
<feature type="region of interest" description="Disordered" evidence="12">
    <location>
        <begin position="94"/>
        <end position="128"/>
    </location>
</feature>
<comment type="function">
    <text evidence="11">E3 ubiquitin-protein ligase.</text>
</comment>
<dbReference type="GO" id="GO:0008270">
    <property type="term" value="F:zinc ion binding"/>
    <property type="evidence" value="ECO:0007669"/>
    <property type="project" value="UniProtKB-KW"/>
</dbReference>
<gene>
    <name evidence="14" type="ORF">SI8410_13017218</name>
</gene>
<evidence type="ECO:0000256" key="10">
    <source>
        <dbReference type="PROSITE-ProRule" id="PRU00175"/>
    </source>
</evidence>
<evidence type="ECO:0000256" key="4">
    <source>
        <dbReference type="ARBA" id="ARBA00022679"/>
    </source>
</evidence>
<dbReference type="UniPathway" id="UPA00143"/>
<keyword evidence="7 11" id="KW-0833">Ubl conjugation pathway</keyword>
<dbReference type="GO" id="GO:0016567">
    <property type="term" value="P:protein ubiquitination"/>
    <property type="evidence" value="ECO:0007669"/>
    <property type="project" value="UniProtKB-UniPathway"/>
</dbReference>
<evidence type="ECO:0000256" key="11">
    <source>
        <dbReference type="RuleBase" id="RU369090"/>
    </source>
</evidence>
<dbReference type="PANTHER" id="PTHR12313">
    <property type="entry name" value="E3 UBIQUITIN-PROTEIN LIGASE RNF5-RELATED"/>
    <property type="match status" value="1"/>
</dbReference>
<dbReference type="Proteomes" id="UP000663760">
    <property type="component" value="Chromosome 13"/>
</dbReference>
<feature type="region of interest" description="Disordered" evidence="12">
    <location>
        <begin position="258"/>
        <end position="302"/>
    </location>
</feature>
<dbReference type="PROSITE" id="PS50089">
    <property type="entry name" value="ZF_RING_2"/>
    <property type="match status" value="1"/>
</dbReference>
<evidence type="ECO:0000256" key="9">
    <source>
        <dbReference type="ARBA" id="ARBA00023136"/>
    </source>
</evidence>
<evidence type="ECO:0000256" key="5">
    <source>
        <dbReference type="ARBA" id="ARBA00022723"/>
    </source>
</evidence>
<reference evidence="14" key="1">
    <citation type="submission" date="2020-02" db="EMBL/GenBank/DDBJ databases">
        <authorList>
            <person name="Scholz U."/>
            <person name="Mascher M."/>
            <person name="Fiebig A."/>
        </authorList>
    </citation>
    <scope>NUCLEOTIDE SEQUENCE</scope>
</reference>
<organism evidence="14 15">
    <name type="scientific">Spirodela intermedia</name>
    <name type="common">Intermediate duckweed</name>
    <dbReference type="NCBI Taxonomy" id="51605"/>
    <lineage>
        <taxon>Eukaryota</taxon>
        <taxon>Viridiplantae</taxon>
        <taxon>Streptophyta</taxon>
        <taxon>Embryophyta</taxon>
        <taxon>Tracheophyta</taxon>
        <taxon>Spermatophyta</taxon>
        <taxon>Magnoliopsida</taxon>
        <taxon>Liliopsida</taxon>
        <taxon>Araceae</taxon>
        <taxon>Lemnoideae</taxon>
        <taxon>Spirodela</taxon>
    </lineage>
</organism>
<evidence type="ECO:0000256" key="2">
    <source>
        <dbReference type="ARBA" id="ARBA00004308"/>
    </source>
</evidence>
<keyword evidence="5 11" id="KW-0479">Metal-binding</keyword>
<dbReference type="GO" id="GO:0006511">
    <property type="term" value="P:ubiquitin-dependent protein catabolic process"/>
    <property type="evidence" value="ECO:0007669"/>
    <property type="project" value="UniProtKB-UniRule"/>
</dbReference>
<keyword evidence="15" id="KW-1185">Reference proteome</keyword>
<dbReference type="AlphaFoldDB" id="A0A7I8L9J5"/>
<comment type="subcellular location">
    <subcellularLocation>
        <location evidence="2">Endomembrane system</location>
    </subcellularLocation>
    <subcellularLocation>
        <location evidence="11">Endoplasmic reticulum membrane</location>
        <topology evidence="11">Single-pass type IV membrane protein</topology>
    </subcellularLocation>
</comment>
<comment type="catalytic activity">
    <reaction evidence="1 11">
        <text>S-ubiquitinyl-[E2 ubiquitin-conjugating enzyme]-L-cysteine + [acceptor protein]-L-lysine = [E2 ubiquitin-conjugating enzyme]-L-cysteine + N(6)-ubiquitinyl-[acceptor protein]-L-lysine.</text>
        <dbReference type="EC" id="2.3.2.27"/>
    </reaction>
</comment>
<keyword evidence="11" id="KW-0256">Endoplasmic reticulum</keyword>
<dbReference type="GO" id="GO:0005789">
    <property type="term" value="C:endoplasmic reticulum membrane"/>
    <property type="evidence" value="ECO:0007669"/>
    <property type="project" value="UniProtKB-SubCell"/>
</dbReference>
<evidence type="ECO:0000256" key="8">
    <source>
        <dbReference type="ARBA" id="ARBA00022833"/>
    </source>
</evidence>
<dbReference type="SUPFAM" id="SSF57850">
    <property type="entry name" value="RING/U-box"/>
    <property type="match status" value="1"/>
</dbReference>
<feature type="compositionally biased region" description="Polar residues" evidence="12">
    <location>
        <begin position="287"/>
        <end position="302"/>
    </location>
</feature>
<keyword evidence="8 11" id="KW-0862">Zinc</keyword>
<dbReference type="Gene3D" id="3.30.40.10">
    <property type="entry name" value="Zinc/RING finger domain, C3HC4 (zinc finger)"/>
    <property type="match status" value="1"/>
</dbReference>
<feature type="region of interest" description="Disordered" evidence="12">
    <location>
        <begin position="187"/>
        <end position="207"/>
    </location>
</feature>
<accession>A0A7I8L9J5</accession>
<dbReference type="InterPro" id="IPR017907">
    <property type="entry name" value="Znf_RING_CS"/>
</dbReference>
<dbReference type="Pfam" id="PF00097">
    <property type="entry name" value="zf-C3HC4"/>
    <property type="match status" value="1"/>
</dbReference>
<evidence type="ECO:0000256" key="3">
    <source>
        <dbReference type="ARBA" id="ARBA00004906"/>
    </source>
</evidence>
<evidence type="ECO:0000313" key="14">
    <source>
        <dbReference type="EMBL" id="CAA7406540.1"/>
    </source>
</evidence>